<dbReference type="PANTHER" id="PTHR23015">
    <property type="entry name" value="UNCHARACTERIZED C.ELEGANS PROTEIN"/>
    <property type="match status" value="1"/>
</dbReference>
<evidence type="ECO:0000259" key="1">
    <source>
        <dbReference type="Pfam" id="PF01827"/>
    </source>
</evidence>
<dbReference type="Pfam" id="PF01827">
    <property type="entry name" value="FTH"/>
    <property type="match status" value="1"/>
</dbReference>
<name>A0A2G5SIX6_9PELO</name>
<dbReference type="InterPro" id="IPR002900">
    <property type="entry name" value="DUF38/FTH_CAE_spp"/>
</dbReference>
<dbReference type="EMBL" id="PDUG01000007">
    <property type="protein sequence ID" value="PIC14882.1"/>
    <property type="molecule type" value="Genomic_DNA"/>
</dbReference>
<dbReference type="GO" id="GO:0045087">
    <property type="term" value="P:innate immune response"/>
    <property type="evidence" value="ECO:0007669"/>
    <property type="project" value="TreeGrafter"/>
</dbReference>
<dbReference type="PANTHER" id="PTHR23015:SF4">
    <property type="entry name" value="DUF38 DOMAIN-CONTAINING PROTEIN-RELATED"/>
    <property type="match status" value="1"/>
</dbReference>
<evidence type="ECO:0000259" key="2">
    <source>
        <dbReference type="Pfam" id="PF17906"/>
    </source>
</evidence>
<proteinExistence type="predicted"/>
<dbReference type="InterPro" id="IPR041426">
    <property type="entry name" value="Mos1_HTH"/>
</dbReference>
<protein>
    <recommendedName>
        <fullName evidence="5">F-box domain-containing protein</fullName>
    </recommendedName>
</protein>
<feature type="domain" description="Mos1 transposase HTH" evidence="2">
    <location>
        <begin position="13"/>
        <end position="60"/>
    </location>
</feature>
<accession>A0A2G5SIX6</accession>
<dbReference type="Proteomes" id="UP000230233">
    <property type="component" value="Unassembled WGS sequence"/>
</dbReference>
<gene>
    <name evidence="3" type="ORF">B9Z55_027041</name>
</gene>
<evidence type="ECO:0000313" key="4">
    <source>
        <dbReference type="Proteomes" id="UP000230233"/>
    </source>
</evidence>
<feature type="domain" description="DUF38" evidence="1">
    <location>
        <begin position="204"/>
        <end position="327"/>
    </location>
</feature>
<evidence type="ECO:0008006" key="5">
    <source>
        <dbReference type="Google" id="ProtNLM"/>
    </source>
</evidence>
<sequence>MEMSSDLIKENHHYLKTCILFEVLQKVPIFDSYRKFCDTLGKDAMKYPDFEFWYYRFYHGSRDLDYERSVDPKPKTIMDIPAISMTKIAGYLDPVERTLLRSMNHIIKAVADSFAPVFKQIYITVSNTRLDWYLDSQSFSCYKEGTGCSLRRPNCLKIENSEACHIKKGLEYLAPVFKMPNLQVNYLVLQLFGEMLDRDDLLPTRINVKSVYIRGENMNRVLEFLSAMNPGYLESICIAVSFAARRENDRRIFETEQFKKAKSIECQTLGALSVEDLAIFSHLKTFKCHMTSDNTVEDVIRIRDIISTFEEFQSCELCFTTTYNRFPMREFAEALGEEIPLGPFVPPLITHRYQIPESSDCLEFNIKRGQYCCCVDIVKVR</sequence>
<dbReference type="AlphaFoldDB" id="A0A2G5SIX6"/>
<comment type="caution">
    <text evidence="3">The sequence shown here is derived from an EMBL/GenBank/DDBJ whole genome shotgun (WGS) entry which is preliminary data.</text>
</comment>
<dbReference type="InterPro" id="IPR040161">
    <property type="entry name" value="FB224"/>
</dbReference>
<reference evidence="4" key="1">
    <citation type="submission" date="2017-10" db="EMBL/GenBank/DDBJ databases">
        <title>Rapid genome shrinkage in a self-fertile nematode reveals novel sperm competition proteins.</title>
        <authorList>
            <person name="Yin D."/>
            <person name="Schwarz E.M."/>
            <person name="Thomas C.G."/>
            <person name="Felde R.L."/>
            <person name="Korf I.F."/>
            <person name="Cutter A.D."/>
            <person name="Schartner C.M."/>
            <person name="Ralston E.J."/>
            <person name="Meyer B.J."/>
            <person name="Haag E.S."/>
        </authorList>
    </citation>
    <scope>NUCLEOTIDE SEQUENCE [LARGE SCALE GENOMIC DNA]</scope>
    <source>
        <strain evidence="4">JU1422</strain>
    </source>
</reference>
<keyword evidence="4" id="KW-1185">Reference proteome</keyword>
<dbReference type="Pfam" id="PF17906">
    <property type="entry name" value="HTH_48"/>
    <property type="match status" value="1"/>
</dbReference>
<evidence type="ECO:0000313" key="3">
    <source>
        <dbReference type="EMBL" id="PIC14882.1"/>
    </source>
</evidence>
<organism evidence="3 4">
    <name type="scientific">Caenorhabditis nigoni</name>
    <dbReference type="NCBI Taxonomy" id="1611254"/>
    <lineage>
        <taxon>Eukaryota</taxon>
        <taxon>Metazoa</taxon>
        <taxon>Ecdysozoa</taxon>
        <taxon>Nematoda</taxon>
        <taxon>Chromadorea</taxon>
        <taxon>Rhabditida</taxon>
        <taxon>Rhabditina</taxon>
        <taxon>Rhabditomorpha</taxon>
        <taxon>Rhabditoidea</taxon>
        <taxon>Rhabditidae</taxon>
        <taxon>Peloderinae</taxon>
        <taxon>Caenorhabditis</taxon>
    </lineage>
</organism>